<evidence type="ECO:0000313" key="3">
    <source>
        <dbReference type="Ensembl" id="ENSMMDP00005008947.1"/>
    </source>
</evidence>
<dbReference type="AlphaFoldDB" id="A0A667X142"/>
<feature type="region of interest" description="Disordered" evidence="2">
    <location>
        <begin position="538"/>
        <end position="611"/>
    </location>
</feature>
<keyword evidence="1" id="KW-0175">Coiled coil</keyword>
<evidence type="ECO:0000256" key="1">
    <source>
        <dbReference type="SAM" id="Coils"/>
    </source>
</evidence>
<gene>
    <name evidence="3" type="primary">CCDC191</name>
</gene>
<feature type="compositionally biased region" description="Basic and acidic residues" evidence="2">
    <location>
        <begin position="226"/>
        <end position="254"/>
    </location>
</feature>
<feature type="coiled-coil region" evidence="1">
    <location>
        <begin position="331"/>
        <end position="358"/>
    </location>
</feature>
<protein>
    <submittedName>
        <fullName evidence="3">Coiled-coil domain containing 191</fullName>
    </submittedName>
</protein>
<feature type="compositionally biased region" description="Basic and acidic residues" evidence="2">
    <location>
        <begin position="551"/>
        <end position="611"/>
    </location>
</feature>
<reference evidence="3" key="1">
    <citation type="submission" date="2019-06" db="EMBL/GenBank/DDBJ databases">
        <authorList>
            <consortium name="Wellcome Sanger Institute Data Sharing"/>
        </authorList>
    </citation>
    <scope>NUCLEOTIDE SEQUENCE [LARGE SCALE GENOMIC DNA]</scope>
</reference>
<keyword evidence="4" id="KW-1185">Reference proteome</keyword>
<feature type="compositionally biased region" description="Basic and acidic residues" evidence="2">
    <location>
        <begin position="165"/>
        <end position="219"/>
    </location>
</feature>
<dbReference type="InParanoid" id="A0A667X142"/>
<feature type="region of interest" description="Disordered" evidence="2">
    <location>
        <begin position="765"/>
        <end position="793"/>
    </location>
</feature>
<proteinExistence type="predicted"/>
<name>A0A667X142_9TELE</name>
<dbReference type="InterPro" id="IPR052270">
    <property type="entry name" value="CACF_protein"/>
</dbReference>
<feature type="region of interest" description="Disordered" evidence="2">
    <location>
        <begin position="467"/>
        <end position="501"/>
    </location>
</feature>
<evidence type="ECO:0000256" key="2">
    <source>
        <dbReference type="SAM" id="MobiDB-lite"/>
    </source>
</evidence>
<reference evidence="3" key="2">
    <citation type="submission" date="2025-08" db="UniProtKB">
        <authorList>
            <consortium name="Ensembl"/>
        </authorList>
    </citation>
    <scope>IDENTIFICATION</scope>
</reference>
<accession>A0A667X142</accession>
<evidence type="ECO:0000313" key="4">
    <source>
        <dbReference type="Proteomes" id="UP000472263"/>
    </source>
</evidence>
<dbReference type="PANTHER" id="PTHR22028">
    <property type="entry name" value="SFI1 SPINDLE BODY DOMAIN-CONTAINING PROTEIN-RELATED"/>
    <property type="match status" value="1"/>
</dbReference>
<sequence>MTFPGHNPHLFSWKGCTPSAETVSLRVEMASAFAVSEVFSHKKIKSAINSHAVALQSTDQLQDHDEAYSEAQAILSDWMNKKLRLEMEMEPDQDDDLISSAERSSPVVLATLYNHLAEEQEDSMINSFLQDLMEHDVLDSGAAQRLASDAEQNRKKMRDPSISMEARHQQVRENRARRDAERLEQQREKEAQRAARVEAKRREREEEMRRRHEARKQEEMLQQEMVRLRRQMEEKKSLEQMVRQREREKLERQSAARSLQSGPPPPKKQQHQDEERLYKEQQIQTLCLQRHFSGWYSLLLERRMRMGKVAALSDWKRQLRAWRAWRALVWAQQKQREEERTEEELRAENRRCQQATENNRRRLLRRCLNDWRLWCRMEREQREILARQEETRHKMAALINAASAGKLNTAKSFILLPSVIPLPCPFSSPVAPPAHQENLPVGAVTQPTQPWQVSRRHAALTAGELRRARRRGEAGGGASSTCSQRAASLGSHFEHRHAVQQQTITQQRKLLREQKEQIAQLQEEQTIMRVKLDVQRTRNTSAHLSPSVPKAMEERAHQRAERRREVEELKRKKEEEKLAQMKAAEEERKREEEEEKHRAAERRKEEKRQEREVRNTSYFMRAQAHIETQRHESEYRKHSSSVSLTVTYSKTCPRLKITFSSLSECRLSQLKDWQMIQEERANRFHRQHTLRRVLLALLDHVMQERLAEWDRQELAQQYSDRRVLRGCFRAWRQFPCLQRKEREREMRREQLRRKVAEVLPDFRSSPLQWKAGGGRSEYRDHLSPRGPSSIPLV</sequence>
<dbReference type="PANTHER" id="PTHR22028:SF5">
    <property type="entry name" value="COILED-COIL DOMAIN-CONTAINING PROTEIN 191"/>
    <property type="match status" value="1"/>
</dbReference>
<feature type="region of interest" description="Disordered" evidence="2">
    <location>
        <begin position="146"/>
        <end position="276"/>
    </location>
</feature>
<organism evidence="3 4">
    <name type="scientific">Myripristis murdjan</name>
    <name type="common">pinecone soldierfish</name>
    <dbReference type="NCBI Taxonomy" id="586833"/>
    <lineage>
        <taxon>Eukaryota</taxon>
        <taxon>Metazoa</taxon>
        <taxon>Chordata</taxon>
        <taxon>Craniata</taxon>
        <taxon>Vertebrata</taxon>
        <taxon>Euteleostomi</taxon>
        <taxon>Actinopterygii</taxon>
        <taxon>Neopterygii</taxon>
        <taxon>Teleostei</taxon>
        <taxon>Neoteleostei</taxon>
        <taxon>Acanthomorphata</taxon>
        <taxon>Holocentriformes</taxon>
        <taxon>Holocentridae</taxon>
        <taxon>Myripristis</taxon>
    </lineage>
</organism>
<reference evidence="3" key="3">
    <citation type="submission" date="2025-09" db="UniProtKB">
        <authorList>
            <consortium name="Ensembl"/>
        </authorList>
    </citation>
    <scope>IDENTIFICATION</scope>
</reference>
<dbReference type="GeneTree" id="ENSGT00940000154110"/>
<dbReference type="Proteomes" id="UP000472263">
    <property type="component" value="Chromosome 20"/>
</dbReference>
<dbReference type="Ensembl" id="ENSMMDT00005009195.1">
    <property type="protein sequence ID" value="ENSMMDP00005008947.1"/>
    <property type="gene ID" value="ENSMMDG00005004923.1"/>
</dbReference>